<dbReference type="InterPro" id="IPR051531">
    <property type="entry name" value="N-acetyltransferase"/>
</dbReference>
<evidence type="ECO:0000313" key="3">
    <source>
        <dbReference type="Proteomes" id="UP001262754"/>
    </source>
</evidence>
<dbReference type="EMBL" id="JAVDRL010000002">
    <property type="protein sequence ID" value="MDR6529984.1"/>
    <property type="molecule type" value="Genomic_DNA"/>
</dbReference>
<protein>
    <submittedName>
        <fullName evidence="2">RimJ/RimL family protein N-acetyltransferase</fullName>
    </submittedName>
</protein>
<accession>A0ABU1MUY1</accession>
<dbReference type="InterPro" id="IPR016181">
    <property type="entry name" value="Acyl_CoA_acyltransferase"/>
</dbReference>
<organism evidence="2 3">
    <name type="scientific">Caulobacter rhizosphaerae</name>
    <dbReference type="NCBI Taxonomy" id="2010972"/>
    <lineage>
        <taxon>Bacteria</taxon>
        <taxon>Pseudomonadati</taxon>
        <taxon>Pseudomonadota</taxon>
        <taxon>Alphaproteobacteria</taxon>
        <taxon>Caulobacterales</taxon>
        <taxon>Caulobacteraceae</taxon>
        <taxon>Caulobacter</taxon>
    </lineage>
</organism>
<proteinExistence type="predicted"/>
<evidence type="ECO:0000259" key="1">
    <source>
        <dbReference type="PROSITE" id="PS51186"/>
    </source>
</evidence>
<dbReference type="PANTHER" id="PTHR43792:SF1">
    <property type="entry name" value="N-ACETYLTRANSFERASE DOMAIN-CONTAINING PROTEIN"/>
    <property type="match status" value="1"/>
</dbReference>
<dbReference type="InterPro" id="IPR000182">
    <property type="entry name" value="GNAT_dom"/>
</dbReference>
<reference evidence="2 3" key="1">
    <citation type="submission" date="2023-07" db="EMBL/GenBank/DDBJ databases">
        <title>Sorghum-associated microbial communities from plants grown in Nebraska, USA.</title>
        <authorList>
            <person name="Schachtman D."/>
        </authorList>
    </citation>
    <scope>NUCLEOTIDE SEQUENCE [LARGE SCALE GENOMIC DNA]</scope>
    <source>
        <strain evidence="2 3">DS2154</strain>
    </source>
</reference>
<keyword evidence="3" id="KW-1185">Reference proteome</keyword>
<dbReference type="Proteomes" id="UP001262754">
    <property type="component" value="Unassembled WGS sequence"/>
</dbReference>
<dbReference type="PROSITE" id="PS51186">
    <property type="entry name" value="GNAT"/>
    <property type="match status" value="1"/>
</dbReference>
<gene>
    <name evidence="2" type="ORF">J2800_000708</name>
</gene>
<comment type="caution">
    <text evidence="2">The sequence shown here is derived from an EMBL/GenBank/DDBJ whole genome shotgun (WGS) entry which is preliminary data.</text>
</comment>
<sequence length="179" mass="20367">MSQIRTARLVLRKPREDDLQPLHAIMSDAQAMRYWSTPPHRDIETTRDWLAGMIALPAELGEDYIVEREGRLIGKLGLWRTPEIGFLLDRAVWGQGYGAEALRAFAAHVFVERTDHLTADVDPANAASLALLTKVGFRETGRAARTWQVGDHWVDSVYLRLDRADFENLVLRQAQDEVF</sequence>
<dbReference type="PANTHER" id="PTHR43792">
    <property type="entry name" value="GNAT FAMILY, PUTATIVE (AFU_ORTHOLOGUE AFUA_3G00765)-RELATED-RELATED"/>
    <property type="match status" value="1"/>
</dbReference>
<feature type="domain" description="N-acetyltransferase" evidence="1">
    <location>
        <begin position="9"/>
        <end position="164"/>
    </location>
</feature>
<dbReference type="SUPFAM" id="SSF55729">
    <property type="entry name" value="Acyl-CoA N-acyltransferases (Nat)"/>
    <property type="match status" value="1"/>
</dbReference>
<name>A0ABU1MUY1_9CAUL</name>
<dbReference type="Gene3D" id="3.40.630.30">
    <property type="match status" value="1"/>
</dbReference>
<evidence type="ECO:0000313" key="2">
    <source>
        <dbReference type="EMBL" id="MDR6529984.1"/>
    </source>
</evidence>
<dbReference type="Pfam" id="PF13302">
    <property type="entry name" value="Acetyltransf_3"/>
    <property type="match status" value="1"/>
</dbReference>